<dbReference type="EMBL" id="PVUE01000013">
    <property type="protein sequence ID" value="PRZ40836.1"/>
    <property type="molecule type" value="Genomic_DNA"/>
</dbReference>
<dbReference type="GO" id="GO:0050660">
    <property type="term" value="F:flavin adenine dinucleotide binding"/>
    <property type="evidence" value="ECO:0007669"/>
    <property type="project" value="InterPro"/>
</dbReference>
<gene>
    <name evidence="2" type="ORF">CLV47_1131</name>
</gene>
<reference evidence="2 3" key="1">
    <citation type="submission" date="2018-03" db="EMBL/GenBank/DDBJ databases">
        <title>Genomic Encyclopedia of Archaeal and Bacterial Type Strains, Phase II (KMG-II): from individual species to whole genera.</title>
        <authorList>
            <person name="Goeker M."/>
        </authorList>
    </citation>
    <scope>NUCLEOTIDE SEQUENCE [LARGE SCALE GENOMIC DNA]</scope>
    <source>
        <strain evidence="2 3">DSM 100065</strain>
    </source>
</reference>
<dbReference type="Proteomes" id="UP000237752">
    <property type="component" value="Unassembled WGS sequence"/>
</dbReference>
<dbReference type="InterPro" id="IPR009100">
    <property type="entry name" value="AcylCoA_DH/oxidase_NM_dom_sf"/>
</dbReference>
<dbReference type="PANTHER" id="PTHR48083:SF13">
    <property type="entry name" value="ACYL-COA DEHYDROGENASE FAMILY MEMBER 11"/>
    <property type="match status" value="1"/>
</dbReference>
<dbReference type="GO" id="GO:0033539">
    <property type="term" value="P:fatty acid beta-oxidation using acyl-CoA dehydrogenase"/>
    <property type="evidence" value="ECO:0007669"/>
    <property type="project" value="TreeGrafter"/>
</dbReference>
<dbReference type="AlphaFoldDB" id="A0A2T0ZWW0"/>
<dbReference type="GO" id="GO:0003995">
    <property type="term" value="F:acyl-CoA dehydrogenase activity"/>
    <property type="evidence" value="ECO:0007669"/>
    <property type="project" value="TreeGrafter"/>
</dbReference>
<comment type="caution">
    <text evidence="2">The sequence shown here is derived from an EMBL/GenBank/DDBJ whole genome shotgun (WGS) entry which is preliminary data.</text>
</comment>
<dbReference type="GO" id="GO:0005737">
    <property type="term" value="C:cytoplasm"/>
    <property type="evidence" value="ECO:0007669"/>
    <property type="project" value="TreeGrafter"/>
</dbReference>
<dbReference type="InterPro" id="IPR037069">
    <property type="entry name" value="AcylCoA_DH/ox_N_sf"/>
</dbReference>
<proteinExistence type="predicted"/>
<evidence type="ECO:0000313" key="2">
    <source>
        <dbReference type="EMBL" id="PRZ40836.1"/>
    </source>
</evidence>
<sequence length="124" mass="13749">MTETTTSASIGTMDPFDAMNDLRMSEKAQPLLEHVKKFIAETVEPMYEEFVRLGEGHADRWTYAPGQLEVLQTAKDKAKEEGLWNFFLPDADTGEGLSNLDYAYIAVELGKNPLASEAMNCSAP</sequence>
<dbReference type="PANTHER" id="PTHR48083">
    <property type="entry name" value="MEDIUM-CHAIN SPECIFIC ACYL-COA DEHYDROGENASE, MITOCHONDRIAL-RELATED"/>
    <property type="match status" value="1"/>
</dbReference>
<feature type="non-terminal residue" evidence="2">
    <location>
        <position position="124"/>
    </location>
</feature>
<evidence type="ECO:0000256" key="1">
    <source>
        <dbReference type="ARBA" id="ARBA00023002"/>
    </source>
</evidence>
<keyword evidence="3" id="KW-1185">Reference proteome</keyword>
<dbReference type="InterPro" id="IPR050741">
    <property type="entry name" value="Acyl-CoA_dehydrogenase"/>
</dbReference>
<name>A0A2T0ZWW0_9ACTN</name>
<evidence type="ECO:0000313" key="3">
    <source>
        <dbReference type="Proteomes" id="UP000237752"/>
    </source>
</evidence>
<dbReference type="SUPFAM" id="SSF56645">
    <property type="entry name" value="Acyl-CoA dehydrogenase NM domain-like"/>
    <property type="match status" value="1"/>
</dbReference>
<accession>A0A2T0ZWW0</accession>
<keyword evidence="1" id="KW-0560">Oxidoreductase</keyword>
<dbReference type="Gene3D" id="1.10.540.10">
    <property type="entry name" value="Acyl-CoA dehydrogenase/oxidase, N-terminal domain"/>
    <property type="match status" value="1"/>
</dbReference>
<organism evidence="2 3">
    <name type="scientific">Antricoccus suffuscus</name>
    <dbReference type="NCBI Taxonomy" id="1629062"/>
    <lineage>
        <taxon>Bacteria</taxon>
        <taxon>Bacillati</taxon>
        <taxon>Actinomycetota</taxon>
        <taxon>Actinomycetes</taxon>
        <taxon>Geodermatophilales</taxon>
        <taxon>Antricoccaceae</taxon>
        <taxon>Antricoccus</taxon>
    </lineage>
</organism>
<protein>
    <submittedName>
        <fullName evidence="2">Acyl-CoA dehydrogenase-like protein</fullName>
    </submittedName>
</protein>